<dbReference type="AlphaFoldDB" id="A0A1S7S4V0"/>
<name>A0A1S7S4V0_9HYPH</name>
<accession>A0A1S7S4V0</accession>
<dbReference type="EMBL" id="FBWG01000050">
    <property type="protein sequence ID" value="CUX62709.1"/>
    <property type="molecule type" value="Genomic_DNA"/>
</dbReference>
<protein>
    <submittedName>
        <fullName evidence="1">Uncharacterized protein</fullName>
    </submittedName>
</protein>
<reference evidence="1 2" key="1">
    <citation type="submission" date="2016-01" db="EMBL/GenBank/DDBJ databases">
        <authorList>
            <person name="Oliw E.H."/>
        </authorList>
    </citation>
    <scope>NUCLEOTIDE SEQUENCE [LARGE SCALE GENOMIC DNA]</scope>
    <source>
        <strain evidence="1 2">Zutra 3-1</strain>
    </source>
</reference>
<sequence length="70" mass="7875">MMRHSRHCSYGLAVQHSYIASYTNVLAESSNMRRGCAAGCHNSELFLEHHLEVVCSAHLGLFQSSHWVDT</sequence>
<organism evidence="1 2">
    <name type="scientific">Agrobacterium deltaense Zutra 3/1</name>
    <dbReference type="NCBI Taxonomy" id="1183427"/>
    <lineage>
        <taxon>Bacteria</taxon>
        <taxon>Pseudomonadati</taxon>
        <taxon>Pseudomonadota</taxon>
        <taxon>Alphaproteobacteria</taxon>
        <taxon>Hyphomicrobiales</taxon>
        <taxon>Rhizobiaceae</taxon>
        <taxon>Rhizobium/Agrobacterium group</taxon>
        <taxon>Agrobacterium</taxon>
    </lineage>
</organism>
<evidence type="ECO:0000313" key="2">
    <source>
        <dbReference type="Proteomes" id="UP000191987"/>
    </source>
</evidence>
<gene>
    <name evidence="1" type="ORF">AGR7C_pTi0017</name>
</gene>
<proteinExistence type="predicted"/>
<evidence type="ECO:0000313" key="1">
    <source>
        <dbReference type="EMBL" id="CUX62709.1"/>
    </source>
</evidence>
<dbReference type="Proteomes" id="UP000191987">
    <property type="component" value="Unassembled WGS sequence"/>
</dbReference>